<proteinExistence type="predicted"/>
<evidence type="ECO:0000256" key="5">
    <source>
        <dbReference type="ARBA" id="ARBA00023136"/>
    </source>
</evidence>
<evidence type="ECO:0000256" key="4">
    <source>
        <dbReference type="ARBA" id="ARBA00022989"/>
    </source>
</evidence>
<feature type="transmembrane region" description="Helical" evidence="6">
    <location>
        <begin position="64"/>
        <end position="83"/>
    </location>
</feature>
<dbReference type="RefSeq" id="WP_194812136.1">
    <property type="nucleotide sequence ID" value="NZ_CP063056.1"/>
</dbReference>
<feature type="transmembrane region" description="Helical" evidence="6">
    <location>
        <begin position="7"/>
        <end position="29"/>
    </location>
</feature>
<protein>
    <submittedName>
        <fullName evidence="7">CidA/LrgA family protein</fullName>
    </submittedName>
</protein>
<organism evidence="7 8">
    <name type="scientific">Rodentibacter haemolyticus</name>
    <dbReference type="NCBI Taxonomy" id="2778911"/>
    <lineage>
        <taxon>Bacteria</taxon>
        <taxon>Pseudomonadati</taxon>
        <taxon>Pseudomonadota</taxon>
        <taxon>Gammaproteobacteria</taxon>
        <taxon>Pasteurellales</taxon>
        <taxon>Pasteurellaceae</taxon>
        <taxon>Rodentibacter</taxon>
    </lineage>
</organism>
<accession>A0ABX6UZN7</accession>
<name>A0ABX6UZN7_9PAST</name>
<reference evidence="7 8" key="1">
    <citation type="submission" date="2020-10" db="EMBL/GenBank/DDBJ databases">
        <title>Genome Sequencing of Rodentibacter spp. strain DSM111151.</title>
        <authorList>
            <person name="Benga L."/>
            <person name="Lautwein T."/>
        </authorList>
    </citation>
    <scope>NUCLEOTIDE SEQUENCE [LARGE SCALE GENOMIC DNA]</scope>
    <source>
        <strain evidence="7 8">DSM 111151</strain>
    </source>
</reference>
<keyword evidence="8" id="KW-1185">Reference proteome</keyword>
<dbReference type="Pfam" id="PF03788">
    <property type="entry name" value="LrgA"/>
    <property type="match status" value="1"/>
</dbReference>
<keyword evidence="4 6" id="KW-1133">Transmembrane helix</keyword>
<dbReference type="Proteomes" id="UP000663069">
    <property type="component" value="Chromosome"/>
</dbReference>
<sequence>MLYKAFLLARALLILYIMLYFGNLISHFIPVGVPGSIWGLLLLFVGLTTQFIRLEWIYLGANLLIRFMAVLFVPVSVGIIKYADLLWEQMNILLIPNVVSTCITLVFIGIVGNIMFDRQSFGHKRKKLLAKRMTQMEKQ</sequence>
<evidence type="ECO:0000256" key="2">
    <source>
        <dbReference type="ARBA" id="ARBA00022475"/>
    </source>
</evidence>
<evidence type="ECO:0000256" key="3">
    <source>
        <dbReference type="ARBA" id="ARBA00022692"/>
    </source>
</evidence>
<evidence type="ECO:0000256" key="6">
    <source>
        <dbReference type="SAM" id="Phobius"/>
    </source>
</evidence>
<dbReference type="PANTHER" id="PTHR33931:SF5">
    <property type="entry name" value="UPF0299 MEMBRANE PROTEIN YOHJ"/>
    <property type="match status" value="1"/>
</dbReference>
<comment type="subcellular location">
    <subcellularLocation>
        <location evidence="1">Cell membrane</location>
        <topology evidence="1">Multi-pass membrane protein</topology>
    </subcellularLocation>
</comment>
<dbReference type="EMBL" id="CP063056">
    <property type="protein sequence ID" value="QPB42556.1"/>
    <property type="molecule type" value="Genomic_DNA"/>
</dbReference>
<keyword evidence="2" id="KW-1003">Cell membrane</keyword>
<keyword evidence="5 6" id="KW-0472">Membrane</keyword>
<gene>
    <name evidence="7" type="ORF">IHV77_00025</name>
</gene>
<dbReference type="NCBIfam" id="NF002494">
    <property type="entry name" value="PRK01821.1"/>
    <property type="match status" value="1"/>
</dbReference>
<feature type="transmembrane region" description="Helical" evidence="6">
    <location>
        <begin position="95"/>
        <end position="116"/>
    </location>
</feature>
<evidence type="ECO:0000313" key="7">
    <source>
        <dbReference type="EMBL" id="QPB42556.1"/>
    </source>
</evidence>
<evidence type="ECO:0000256" key="1">
    <source>
        <dbReference type="ARBA" id="ARBA00004651"/>
    </source>
</evidence>
<feature type="transmembrane region" description="Helical" evidence="6">
    <location>
        <begin position="35"/>
        <end position="52"/>
    </location>
</feature>
<keyword evidence="3 6" id="KW-0812">Transmembrane</keyword>
<evidence type="ECO:0000313" key="8">
    <source>
        <dbReference type="Proteomes" id="UP000663069"/>
    </source>
</evidence>
<dbReference type="InterPro" id="IPR005538">
    <property type="entry name" value="LrgA/CidA"/>
</dbReference>
<dbReference type="PANTHER" id="PTHR33931">
    <property type="entry name" value="HOLIN-LIKE PROTEIN CIDA-RELATED"/>
    <property type="match status" value="1"/>
</dbReference>